<evidence type="ECO:0000256" key="3">
    <source>
        <dbReference type="ARBA" id="ARBA00023015"/>
    </source>
</evidence>
<dbReference type="STRING" id="264951.A0A443I428"/>
<dbReference type="GO" id="GO:0000981">
    <property type="term" value="F:DNA-binding transcription factor activity, RNA polymerase II-specific"/>
    <property type="evidence" value="ECO:0007669"/>
    <property type="project" value="InterPro"/>
</dbReference>
<keyword evidence="3" id="KW-0805">Transcription regulation</keyword>
<keyword evidence="9" id="KW-1185">Reference proteome</keyword>
<evidence type="ECO:0000259" key="7">
    <source>
        <dbReference type="PROSITE" id="PS50048"/>
    </source>
</evidence>
<comment type="subcellular location">
    <subcellularLocation>
        <location evidence="1">Nucleus</location>
    </subcellularLocation>
</comment>
<dbReference type="GeneID" id="39595167"/>
<dbReference type="PANTHER" id="PTHR47338:SF20">
    <property type="entry name" value="ZN(II)2CYS6 TRANSCRIPTION FACTOR (EUROFUNG)"/>
    <property type="match status" value="1"/>
</dbReference>
<dbReference type="PROSITE" id="PS50048">
    <property type="entry name" value="ZN2_CY6_FUNGAL_2"/>
    <property type="match status" value="1"/>
</dbReference>
<evidence type="ECO:0000313" key="8">
    <source>
        <dbReference type="EMBL" id="RWQ98765.1"/>
    </source>
</evidence>
<protein>
    <recommendedName>
        <fullName evidence="7">Zn(2)-C6 fungal-type domain-containing protein</fullName>
    </recommendedName>
</protein>
<dbReference type="InterPro" id="IPR007219">
    <property type="entry name" value="XnlR_reg_dom"/>
</dbReference>
<feature type="domain" description="Zn(2)-C6 fungal-type" evidence="7">
    <location>
        <begin position="20"/>
        <end position="50"/>
    </location>
</feature>
<accession>A0A443I428</accession>
<dbReference type="CDD" id="cd12148">
    <property type="entry name" value="fungal_TF_MHR"/>
    <property type="match status" value="1"/>
</dbReference>
<dbReference type="Pfam" id="PF04082">
    <property type="entry name" value="Fungal_trans"/>
    <property type="match status" value="1"/>
</dbReference>
<evidence type="ECO:0000256" key="5">
    <source>
        <dbReference type="ARBA" id="ARBA00023163"/>
    </source>
</evidence>
<keyword evidence="2" id="KW-0479">Metal-binding</keyword>
<organism evidence="8 9">
    <name type="scientific">Byssochlamys spectabilis</name>
    <name type="common">Paecilomyces variotii</name>
    <dbReference type="NCBI Taxonomy" id="264951"/>
    <lineage>
        <taxon>Eukaryota</taxon>
        <taxon>Fungi</taxon>
        <taxon>Dikarya</taxon>
        <taxon>Ascomycota</taxon>
        <taxon>Pezizomycotina</taxon>
        <taxon>Eurotiomycetes</taxon>
        <taxon>Eurotiomycetidae</taxon>
        <taxon>Eurotiales</taxon>
        <taxon>Thermoascaceae</taxon>
        <taxon>Paecilomyces</taxon>
    </lineage>
</organism>
<evidence type="ECO:0000256" key="1">
    <source>
        <dbReference type="ARBA" id="ARBA00004123"/>
    </source>
</evidence>
<evidence type="ECO:0000313" key="9">
    <source>
        <dbReference type="Proteomes" id="UP000283841"/>
    </source>
</evidence>
<name>A0A443I428_BYSSP</name>
<dbReference type="GO" id="GO:0006351">
    <property type="term" value="P:DNA-templated transcription"/>
    <property type="evidence" value="ECO:0007669"/>
    <property type="project" value="InterPro"/>
</dbReference>
<dbReference type="InterPro" id="IPR036864">
    <property type="entry name" value="Zn2-C6_fun-type_DNA-bd_sf"/>
</dbReference>
<dbReference type="Gene3D" id="4.10.240.10">
    <property type="entry name" value="Zn(2)-C6 fungal-type DNA-binding domain"/>
    <property type="match status" value="1"/>
</dbReference>
<dbReference type="AlphaFoldDB" id="A0A443I428"/>
<dbReference type="GO" id="GO:0003677">
    <property type="term" value="F:DNA binding"/>
    <property type="evidence" value="ECO:0007669"/>
    <property type="project" value="UniProtKB-KW"/>
</dbReference>
<dbReference type="PROSITE" id="PS00463">
    <property type="entry name" value="ZN2_CY6_FUNGAL_1"/>
    <property type="match status" value="1"/>
</dbReference>
<keyword evidence="6" id="KW-0539">Nucleus</keyword>
<dbReference type="InterPro" id="IPR050815">
    <property type="entry name" value="TF_fung"/>
</dbReference>
<dbReference type="SMART" id="SM00066">
    <property type="entry name" value="GAL4"/>
    <property type="match status" value="1"/>
</dbReference>
<dbReference type="GO" id="GO:0005634">
    <property type="term" value="C:nucleus"/>
    <property type="evidence" value="ECO:0007669"/>
    <property type="project" value="UniProtKB-SubCell"/>
</dbReference>
<keyword evidence="5" id="KW-0804">Transcription</keyword>
<proteinExistence type="predicted"/>
<dbReference type="RefSeq" id="XP_028488410.1">
    <property type="nucleotide sequence ID" value="XM_028625890.1"/>
</dbReference>
<keyword evidence="4" id="KW-0238">DNA-binding</keyword>
<comment type="caution">
    <text evidence="8">The sequence shown here is derived from an EMBL/GenBank/DDBJ whole genome shotgun (WGS) entry which is preliminary data.</text>
</comment>
<dbReference type="InterPro" id="IPR001138">
    <property type="entry name" value="Zn2Cys6_DnaBD"/>
</dbReference>
<evidence type="ECO:0000256" key="6">
    <source>
        <dbReference type="ARBA" id="ARBA00023242"/>
    </source>
</evidence>
<evidence type="ECO:0000256" key="4">
    <source>
        <dbReference type="ARBA" id="ARBA00023125"/>
    </source>
</evidence>
<dbReference type="SUPFAM" id="SSF57701">
    <property type="entry name" value="Zn2/Cys6 DNA-binding domain"/>
    <property type="match status" value="1"/>
</dbReference>
<gene>
    <name evidence="8" type="ORF">C8Q69DRAFT_182871</name>
</gene>
<dbReference type="PANTHER" id="PTHR47338">
    <property type="entry name" value="ZN(II)2CYS6 TRANSCRIPTION FACTOR (EUROFUNG)-RELATED"/>
    <property type="match status" value="1"/>
</dbReference>
<sequence>MDDNPAPSSTESNTQLAGQACSNCKGSKKKCDRTLPSCSRCVRQSITCTYDVHSSRSAVARLESKLDEVYARLDRLESSILNTQNGDSEMPTVAPTCSEPAAPYHHRDGDTDAPKWEFNSSLLSSQMNSLLLNSMRQILQENLTTEKQVLEKYLQTVHQWLPIVPSADVLRAVDNEEHNELNKGCALLILSMFLVTEKQSHTANAVWKTDCVYRTCKNQFATFLSSGETSLYAVQAGVLITLFEYTQDLIDDAYTTLGICARTAHTQGFHQLRPSSLSTQRDVSAQIGAQHKTWWAIIMLERYINTPVLEKPRQPMITATENEMTLIDIPEAAVFSSPADLFTLEAEAVTLLNKVHEFMREHGTNDTLPFRQALDIDRGLTALLCKLQLRQYCAIPFRYCFASLTCASLLLHTLCLCKAKAMGEKSYIEISMISLQDNLFGSTAAVKPMLAAISKGTIAIESINPFWSRIALQAELTQRAIIEDPTQRHTLFVELLQVLSSRYKIAESFLRLLCNSHHHTEHDASSQH</sequence>
<reference evidence="8 9" key="1">
    <citation type="journal article" date="2018" name="Front. Microbiol.">
        <title>Genomic and genetic insights into a cosmopolitan fungus, Paecilomyces variotii (Eurotiales).</title>
        <authorList>
            <person name="Urquhart A.S."/>
            <person name="Mondo S.J."/>
            <person name="Makela M.R."/>
            <person name="Hane J.K."/>
            <person name="Wiebenga A."/>
            <person name="He G."/>
            <person name="Mihaltcheva S."/>
            <person name="Pangilinan J."/>
            <person name="Lipzen A."/>
            <person name="Barry K."/>
            <person name="de Vries R.P."/>
            <person name="Grigoriev I.V."/>
            <person name="Idnurm A."/>
        </authorList>
    </citation>
    <scope>NUCLEOTIDE SEQUENCE [LARGE SCALE GENOMIC DNA]</scope>
    <source>
        <strain evidence="8 9">CBS 101075</strain>
    </source>
</reference>
<dbReference type="EMBL" id="RCNU01000002">
    <property type="protein sequence ID" value="RWQ98765.1"/>
    <property type="molecule type" value="Genomic_DNA"/>
</dbReference>
<dbReference type="Proteomes" id="UP000283841">
    <property type="component" value="Unassembled WGS sequence"/>
</dbReference>
<dbReference type="VEuPathDB" id="FungiDB:C8Q69DRAFT_182871"/>
<dbReference type="Pfam" id="PF00172">
    <property type="entry name" value="Zn_clus"/>
    <property type="match status" value="1"/>
</dbReference>
<dbReference type="CDD" id="cd00067">
    <property type="entry name" value="GAL4"/>
    <property type="match status" value="1"/>
</dbReference>
<dbReference type="GO" id="GO:0008270">
    <property type="term" value="F:zinc ion binding"/>
    <property type="evidence" value="ECO:0007669"/>
    <property type="project" value="InterPro"/>
</dbReference>
<evidence type="ECO:0000256" key="2">
    <source>
        <dbReference type="ARBA" id="ARBA00022723"/>
    </source>
</evidence>